<proteinExistence type="inferred from homology"/>
<dbReference type="NCBIfam" id="TIGR01730">
    <property type="entry name" value="RND_mfp"/>
    <property type="match status" value="1"/>
</dbReference>
<dbReference type="Gene3D" id="2.40.420.20">
    <property type="match status" value="1"/>
</dbReference>
<organism evidence="3 4">
    <name type="scientific">Pandoraea fibrosis</name>
    <dbReference type="NCBI Taxonomy" id="1891094"/>
    <lineage>
        <taxon>Bacteria</taxon>
        <taxon>Pseudomonadati</taxon>
        <taxon>Pseudomonadota</taxon>
        <taxon>Betaproteobacteria</taxon>
        <taxon>Burkholderiales</taxon>
        <taxon>Burkholderiaceae</taxon>
        <taxon>Pandoraea</taxon>
    </lineage>
</organism>
<name>A0A5E4S6P7_9BURK</name>
<evidence type="ECO:0000313" key="3">
    <source>
        <dbReference type="EMBL" id="VVD69898.1"/>
    </source>
</evidence>
<dbReference type="Gene3D" id="2.40.50.100">
    <property type="match status" value="1"/>
</dbReference>
<dbReference type="PANTHER" id="PTHR30469">
    <property type="entry name" value="MULTIDRUG RESISTANCE PROTEIN MDTA"/>
    <property type="match status" value="1"/>
</dbReference>
<evidence type="ECO:0000256" key="2">
    <source>
        <dbReference type="SAM" id="SignalP"/>
    </source>
</evidence>
<feature type="chain" id="PRO_5023112436" evidence="2">
    <location>
        <begin position="44"/>
        <end position="370"/>
    </location>
</feature>
<keyword evidence="2" id="KW-0732">Signal</keyword>
<dbReference type="OrthoDB" id="8992784at2"/>
<dbReference type="RefSeq" id="WP_150598592.1">
    <property type="nucleotide sequence ID" value="NZ_CABPRW010000001.1"/>
</dbReference>
<dbReference type="GO" id="GO:0015562">
    <property type="term" value="F:efflux transmembrane transporter activity"/>
    <property type="evidence" value="ECO:0007669"/>
    <property type="project" value="TreeGrafter"/>
</dbReference>
<dbReference type="InterPro" id="IPR006143">
    <property type="entry name" value="RND_pump_MFP"/>
</dbReference>
<feature type="signal peptide" evidence="2">
    <location>
        <begin position="1"/>
        <end position="43"/>
    </location>
</feature>
<dbReference type="PANTHER" id="PTHR30469:SF15">
    <property type="entry name" value="HLYD FAMILY OF SECRETION PROTEINS"/>
    <property type="match status" value="1"/>
</dbReference>
<evidence type="ECO:0000313" key="4">
    <source>
        <dbReference type="Proteomes" id="UP000382577"/>
    </source>
</evidence>
<evidence type="ECO:0000256" key="1">
    <source>
        <dbReference type="ARBA" id="ARBA00009477"/>
    </source>
</evidence>
<accession>A0A5E4S6P7</accession>
<dbReference type="Gene3D" id="1.10.287.470">
    <property type="entry name" value="Helix hairpin bin"/>
    <property type="match status" value="1"/>
</dbReference>
<dbReference type="GO" id="GO:1990281">
    <property type="term" value="C:efflux pump complex"/>
    <property type="evidence" value="ECO:0007669"/>
    <property type="project" value="TreeGrafter"/>
</dbReference>
<sequence length="370" mass="37815">MTTNKRATTNCWAKAVPGVLSLGQAVVLGLTCLLAGLSGSASAQTSTVSVSTLPVRQAVIAQPVSAYGAVSASGAAVQSITLPYTVRVATLRIAPGQRVAKGTPLMDVVADATATLARDQASTALAAARRDLTHTKALYDAHLATQSQLDAAQKTLDDATQAEAVQQRVGATNGTQTLRAPFDGVVVQLNAGQGDQVPAGTALGVLARNVQRAQVPNVVLSVEPSLAGSIRPGDVVEVRAIAANLSGQTVSGKVATIGAAIDPITQAVVVTAIVPESPTLIPGTRVSASIQTQPAQHWVVPRSAVLRDKDGAYLYQVDGLHRAHRIAVRPKVDAGDKYGVDGELLKGAPVVVAGNYELTEGMTVTIAGGN</sequence>
<dbReference type="Gene3D" id="2.40.30.170">
    <property type="match status" value="1"/>
</dbReference>
<protein>
    <submittedName>
        <fullName evidence="3">Hemolysin D</fullName>
    </submittedName>
</protein>
<dbReference type="EMBL" id="CABPRW010000001">
    <property type="protein sequence ID" value="VVD69898.1"/>
    <property type="molecule type" value="Genomic_DNA"/>
</dbReference>
<comment type="similarity">
    <text evidence="1">Belongs to the membrane fusion protein (MFP) (TC 8.A.1) family.</text>
</comment>
<dbReference type="Proteomes" id="UP000382577">
    <property type="component" value="Unassembled WGS sequence"/>
</dbReference>
<dbReference type="SUPFAM" id="SSF111369">
    <property type="entry name" value="HlyD-like secretion proteins"/>
    <property type="match status" value="1"/>
</dbReference>
<gene>
    <name evidence="3" type="ORF">PFI31113_00549</name>
</gene>
<dbReference type="AlphaFoldDB" id="A0A5E4S6P7"/>
<reference evidence="3 4" key="1">
    <citation type="submission" date="2019-08" db="EMBL/GenBank/DDBJ databases">
        <authorList>
            <person name="Peeters C."/>
        </authorList>
    </citation>
    <scope>NUCLEOTIDE SEQUENCE [LARGE SCALE GENOMIC DNA]</scope>
    <source>
        <strain evidence="3 4">LMG 31113</strain>
    </source>
</reference>